<name>A0ABW5V2D3_9BACI</name>
<comment type="subcellular location">
    <subcellularLocation>
        <location evidence="1">Cell membrane</location>
        <topology evidence="1">Multi-pass membrane protein</topology>
    </subcellularLocation>
</comment>
<keyword evidence="2" id="KW-1003">Cell membrane</keyword>
<keyword evidence="4 6" id="KW-1133">Transmembrane helix</keyword>
<dbReference type="InterPro" id="IPR005538">
    <property type="entry name" value="LrgA/CidA"/>
</dbReference>
<comment type="caution">
    <text evidence="7">The sequence shown here is derived from an EMBL/GenBank/DDBJ whole genome shotgun (WGS) entry which is preliminary data.</text>
</comment>
<sequence length="137" mass="15353">MQMKILTIVIQVAFLYIFYFAGSLLQSLLHLPIPGSIVGLLLLFAALLLKICPTQWVETGSVFLLDYLPLLFVPATAGVMNYFNLFAGRTVWLFVITIISTLLVMIFAGHTSRFLARDRGKRKEKADCQKHLSESSS</sequence>
<dbReference type="PANTHER" id="PTHR33931">
    <property type="entry name" value="HOLIN-LIKE PROTEIN CIDA-RELATED"/>
    <property type="match status" value="1"/>
</dbReference>
<evidence type="ECO:0000256" key="3">
    <source>
        <dbReference type="ARBA" id="ARBA00022692"/>
    </source>
</evidence>
<dbReference type="EMBL" id="JBHUNA010000005">
    <property type="protein sequence ID" value="MFD2759986.1"/>
    <property type="molecule type" value="Genomic_DNA"/>
</dbReference>
<accession>A0ABW5V2D3</accession>
<feature type="transmembrane region" description="Helical" evidence="6">
    <location>
        <begin position="31"/>
        <end position="52"/>
    </location>
</feature>
<protein>
    <submittedName>
        <fullName evidence="7">CidA/LrgA family protein</fullName>
    </submittedName>
</protein>
<feature type="transmembrane region" description="Helical" evidence="6">
    <location>
        <begin position="5"/>
        <end position="25"/>
    </location>
</feature>
<dbReference type="PANTHER" id="PTHR33931:SF6">
    <property type="entry name" value="INTEGRAL MEMBRANE PROTEIN YXZK-RELATED"/>
    <property type="match status" value="1"/>
</dbReference>
<dbReference type="NCBIfam" id="NF002460">
    <property type="entry name" value="PRK01658.1"/>
    <property type="match status" value="1"/>
</dbReference>
<evidence type="ECO:0000256" key="2">
    <source>
        <dbReference type="ARBA" id="ARBA00022475"/>
    </source>
</evidence>
<evidence type="ECO:0000313" key="8">
    <source>
        <dbReference type="Proteomes" id="UP001597502"/>
    </source>
</evidence>
<feature type="transmembrane region" description="Helical" evidence="6">
    <location>
        <begin position="64"/>
        <end position="85"/>
    </location>
</feature>
<evidence type="ECO:0000256" key="1">
    <source>
        <dbReference type="ARBA" id="ARBA00004651"/>
    </source>
</evidence>
<reference evidence="8" key="1">
    <citation type="journal article" date="2019" name="Int. J. Syst. Evol. Microbiol.">
        <title>The Global Catalogue of Microorganisms (GCM) 10K type strain sequencing project: providing services to taxonomists for standard genome sequencing and annotation.</title>
        <authorList>
            <consortium name="The Broad Institute Genomics Platform"/>
            <consortium name="The Broad Institute Genome Sequencing Center for Infectious Disease"/>
            <person name="Wu L."/>
            <person name="Ma J."/>
        </authorList>
    </citation>
    <scope>NUCLEOTIDE SEQUENCE [LARGE SCALE GENOMIC DNA]</scope>
    <source>
        <strain evidence="8">TISTR 1535</strain>
    </source>
</reference>
<keyword evidence="5 6" id="KW-0472">Membrane</keyword>
<evidence type="ECO:0000256" key="4">
    <source>
        <dbReference type="ARBA" id="ARBA00022989"/>
    </source>
</evidence>
<evidence type="ECO:0000313" key="7">
    <source>
        <dbReference type="EMBL" id="MFD2759986.1"/>
    </source>
</evidence>
<keyword evidence="8" id="KW-1185">Reference proteome</keyword>
<feature type="transmembrane region" description="Helical" evidence="6">
    <location>
        <begin position="91"/>
        <end position="116"/>
    </location>
</feature>
<keyword evidence="3 6" id="KW-0812">Transmembrane</keyword>
<dbReference type="Proteomes" id="UP001597502">
    <property type="component" value="Unassembled WGS sequence"/>
</dbReference>
<evidence type="ECO:0000256" key="6">
    <source>
        <dbReference type="SAM" id="Phobius"/>
    </source>
</evidence>
<organism evidence="7 8">
    <name type="scientific">Lentibacillus juripiscarius</name>
    <dbReference type="NCBI Taxonomy" id="257446"/>
    <lineage>
        <taxon>Bacteria</taxon>
        <taxon>Bacillati</taxon>
        <taxon>Bacillota</taxon>
        <taxon>Bacilli</taxon>
        <taxon>Bacillales</taxon>
        <taxon>Bacillaceae</taxon>
        <taxon>Lentibacillus</taxon>
    </lineage>
</organism>
<gene>
    <name evidence="7" type="ORF">ACFSUO_03175</name>
</gene>
<evidence type="ECO:0000256" key="5">
    <source>
        <dbReference type="ARBA" id="ARBA00023136"/>
    </source>
</evidence>
<dbReference type="Pfam" id="PF03788">
    <property type="entry name" value="LrgA"/>
    <property type="match status" value="1"/>
</dbReference>
<proteinExistence type="predicted"/>